<evidence type="ECO:0000313" key="5">
    <source>
        <dbReference type="Proteomes" id="UP000215459"/>
    </source>
</evidence>
<dbReference type="Proteomes" id="UP000215459">
    <property type="component" value="Unassembled WGS sequence"/>
</dbReference>
<dbReference type="EMBL" id="NOWF01000006">
    <property type="protein sequence ID" value="OYD07500.1"/>
    <property type="molecule type" value="Genomic_DNA"/>
</dbReference>
<sequence length="279" mass="31931">MKQQSFTWELGKEDRWIRGEVWSPEKSGSYPVLILSHGFKGFKDWGFFPYAARTLAQAGFAAVTFNFSMNGIGEDPERFTELDKFAGNTYTREQEDLAYLLGRIREKKLPDGESMDPDRIGLIGHSRGGGNSLLRALEDPNIAAVALWNSIARLNLFSDDLKQEMREHGRTFIPNARTGQQMPIDREVLEDLESNRERFNLLDRLPRFHRPLLILQGENDPAVPVETARELDRQAPQGELHILPGADHTFNAVHPFQGTTPELEKVLEQTIHFFHHHFQ</sequence>
<reference evidence="4 5" key="1">
    <citation type="submission" date="2017-07" db="EMBL/GenBank/DDBJ databases">
        <title>The genome sequence of Paludifilum halophilum highlights mechanisms for microbial adaptation to high salt environemnts.</title>
        <authorList>
            <person name="Belbahri L."/>
        </authorList>
    </citation>
    <scope>NUCLEOTIDE SEQUENCE [LARGE SCALE GENOMIC DNA]</scope>
    <source>
        <strain evidence="4 5">DSM 102817</strain>
    </source>
</reference>
<evidence type="ECO:0000259" key="3">
    <source>
        <dbReference type="Pfam" id="PF12697"/>
    </source>
</evidence>
<dbReference type="AlphaFoldDB" id="A0A235B5B5"/>
<dbReference type="GO" id="GO:0052689">
    <property type="term" value="F:carboxylic ester hydrolase activity"/>
    <property type="evidence" value="ECO:0007669"/>
    <property type="project" value="UniProtKB-ARBA"/>
</dbReference>
<dbReference type="Gene3D" id="3.40.50.1820">
    <property type="entry name" value="alpha/beta hydrolase"/>
    <property type="match status" value="1"/>
</dbReference>
<name>A0A235B5B5_9BACL</name>
<dbReference type="InterPro" id="IPR000073">
    <property type="entry name" value="AB_hydrolase_1"/>
</dbReference>
<organism evidence="4 5">
    <name type="scientific">Paludifilum halophilum</name>
    <dbReference type="NCBI Taxonomy" id="1642702"/>
    <lineage>
        <taxon>Bacteria</taxon>
        <taxon>Bacillati</taxon>
        <taxon>Bacillota</taxon>
        <taxon>Bacilli</taxon>
        <taxon>Bacillales</taxon>
        <taxon>Thermoactinomycetaceae</taxon>
        <taxon>Paludifilum</taxon>
    </lineage>
</organism>
<evidence type="ECO:0000256" key="2">
    <source>
        <dbReference type="ARBA" id="ARBA00038115"/>
    </source>
</evidence>
<protein>
    <recommendedName>
        <fullName evidence="3">AB hydrolase-1 domain-containing protein</fullName>
    </recommendedName>
</protein>
<accession>A0A235B5B5</accession>
<dbReference type="SUPFAM" id="SSF53474">
    <property type="entry name" value="alpha/beta-Hydrolases"/>
    <property type="match status" value="1"/>
</dbReference>
<proteinExistence type="inferred from homology"/>
<comment type="similarity">
    <text evidence="2">Belongs to the AB hydrolase superfamily. FUS2 hydrolase family.</text>
</comment>
<dbReference type="PANTHER" id="PTHR22946:SF9">
    <property type="entry name" value="POLYKETIDE TRANSFERASE AF380"/>
    <property type="match status" value="1"/>
</dbReference>
<keyword evidence="1" id="KW-0378">Hydrolase</keyword>
<dbReference type="OrthoDB" id="9808543at2"/>
<gene>
    <name evidence="4" type="ORF">CHM34_11420</name>
</gene>
<dbReference type="RefSeq" id="WP_094264735.1">
    <property type="nucleotide sequence ID" value="NZ_NOWF01000006.1"/>
</dbReference>
<dbReference type="InterPro" id="IPR029058">
    <property type="entry name" value="AB_hydrolase_fold"/>
</dbReference>
<comment type="caution">
    <text evidence="4">The sequence shown here is derived from an EMBL/GenBank/DDBJ whole genome shotgun (WGS) entry which is preliminary data.</text>
</comment>
<dbReference type="InterPro" id="IPR050261">
    <property type="entry name" value="FrsA_esterase"/>
</dbReference>
<dbReference type="PANTHER" id="PTHR22946">
    <property type="entry name" value="DIENELACTONE HYDROLASE DOMAIN-CONTAINING PROTEIN-RELATED"/>
    <property type="match status" value="1"/>
</dbReference>
<evidence type="ECO:0000256" key="1">
    <source>
        <dbReference type="ARBA" id="ARBA00022801"/>
    </source>
</evidence>
<keyword evidence="5" id="KW-1185">Reference proteome</keyword>
<feature type="domain" description="AB hydrolase-1" evidence="3">
    <location>
        <begin position="34"/>
        <end position="255"/>
    </location>
</feature>
<evidence type="ECO:0000313" key="4">
    <source>
        <dbReference type="EMBL" id="OYD07500.1"/>
    </source>
</evidence>
<dbReference type="Pfam" id="PF12697">
    <property type="entry name" value="Abhydrolase_6"/>
    <property type="match status" value="1"/>
</dbReference>